<evidence type="ECO:0000256" key="1">
    <source>
        <dbReference type="SAM" id="MobiDB-lite"/>
    </source>
</evidence>
<organism evidence="2">
    <name type="scientific">Tetraselmis sp. GSL018</name>
    <dbReference type="NCBI Taxonomy" id="582737"/>
    <lineage>
        <taxon>Eukaryota</taxon>
        <taxon>Viridiplantae</taxon>
        <taxon>Chlorophyta</taxon>
        <taxon>core chlorophytes</taxon>
        <taxon>Chlorodendrophyceae</taxon>
        <taxon>Chlorodendrales</taxon>
        <taxon>Chlorodendraceae</taxon>
        <taxon>Tetraselmis</taxon>
    </lineage>
</organism>
<reference evidence="2" key="1">
    <citation type="submission" date="2014-05" db="EMBL/GenBank/DDBJ databases">
        <title>The transcriptome of the halophilic microalga Tetraselmis sp. GSL018 isolated from the Great Salt Lake, Utah.</title>
        <authorList>
            <person name="Jinkerson R.E."/>
            <person name="D'Adamo S."/>
            <person name="Posewitz M.C."/>
        </authorList>
    </citation>
    <scope>NUCLEOTIDE SEQUENCE</scope>
    <source>
        <strain evidence="2">GSL018</strain>
    </source>
</reference>
<accession>A0A061RCE0</accession>
<protein>
    <submittedName>
        <fullName evidence="2">Uncharacterized protein</fullName>
    </submittedName>
</protein>
<name>A0A061RCE0_9CHLO</name>
<feature type="non-terminal residue" evidence="2">
    <location>
        <position position="1"/>
    </location>
</feature>
<sequence length="67" mass="7287">PQSHESAASSACGRKQHTALQCRLGWRETGGRRKERWGGPGGKPSARTAGQKQRLCPDRTVQSQTAE</sequence>
<proteinExistence type="predicted"/>
<evidence type="ECO:0000313" key="2">
    <source>
        <dbReference type="EMBL" id="JAC68156.1"/>
    </source>
</evidence>
<dbReference type="EMBL" id="GBEZ01018261">
    <property type="protein sequence ID" value="JAC68156.1"/>
    <property type="molecule type" value="Transcribed_RNA"/>
</dbReference>
<feature type="non-terminal residue" evidence="2">
    <location>
        <position position="67"/>
    </location>
</feature>
<gene>
    <name evidence="2" type="ORF">TSPGSL018_9402</name>
</gene>
<dbReference type="AlphaFoldDB" id="A0A061RCE0"/>
<feature type="region of interest" description="Disordered" evidence="1">
    <location>
        <begin position="23"/>
        <end position="67"/>
    </location>
</feature>